<dbReference type="AlphaFoldDB" id="A0A1B6L1R7"/>
<evidence type="ECO:0000313" key="1">
    <source>
        <dbReference type="EMBL" id="JAT17581.1"/>
    </source>
</evidence>
<organism evidence="1">
    <name type="scientific">Graphocephala atropunctata</name>
    <dbReference type="NCBI Taxonomy" id="36148"/>
    <lineage>
        <taxon>Eukaryota</taxon>
        <taxon>Metazoa</taxon>
        <taxon>Ecdysozoa</taxon>
        <taxon>Arthropoda</taxon>
        <taxon>Hexapoda</taxon>
        <taxon>Insecta</taxon>
        <taxon>Pterygota</taxon>
        <taxon>Neoptera</taxon>
        <taxon>Paraneoptera</taxon>
        <taxon>Hemiptera</taxon>
        <taxon>Auchenorrhyncha</taxon>
        <taxon>Membracoidea</taxon>
        <taxon>Cicadellidae</taxon>
        <taxon>Cicadellinae</taxon>
        <taxon>Cicadellini</taxon>
        <taxon>Graphocephala</taxon>
    </lineage>
</organism>
<dbReference type="EMBL" id="GEBQ01022396">
    <property type="protein sequence ID" value="JAT17581.1"/>
    <property type="molecule type" value="Transcribed_RNA"/>
</dbReference>
<dbReference type="SUPFAM" id="SSF52266">
    <property type="entry name" value="SGNH hydrolase"/>
    <property type="match status" value="1"/>
</dbReference>
<sequence>PLPRKKLNTVKTSNQSTKNRLVILADSQGRSMHTYLKDLTDDFEVLVYTLPGAKFKQVVGNGLRFIKNFTKSDFVYVMAGSNDFGGCEPGHLTVQQGLDMILSPDLNTNIVISSIPLRYDEPLLNDDIHFANLSIWNRVASYSGTSTVTYGEVNNRMKRHHFTKKGFHYGRNGKRM</sequence>
<reference evidence="1" key="1">
    <citation type="submission" date="2015-11" db="EMBL/GenBank/DDBJ databases">
        <title>De novo transcriptome assembly of four potential Pierce s Disease insect vectors from Arizona vineyards.</title>
        <authorList>
            <person name="Tassone E.E."/>
        </authorList>
    </citation>
    <scope>NUCLEOTIDE SEQUENCE</scope>
</reference>
<gene>
    <name evidence="1" type="ORF">g.194</name>
</gene>
<name>A0A1B6L1R7_9HEMI</name>
<dbReference type="InterPro" id="IPR036514">
    <property type="entry name" value="SGNH_hydro_sf"/>
</dbReference>
<feature type="non-terminal residue" evidence="1">
    <location>
        <position position="176"/>
    </location>
</feature>
<feature type="non-terminal residue" evidence="1">
    <location>
        <position position="1"/>
    </location>
</feature>
<protein>
    <recommendedName>
        <fullName evidence="2">SGNH hydrolase-type esterase domain-containing protein</fullName>
    </recommendedName>
</protein>
<proteinExistence type="predicted"/>
<evidence type="ECO:0008006" key="2">
    <source>
        <dbReference type="Google" id="ProtNLM"/>
    </source>
</evidence>
<accession>A0A1B6L1R7</accession>
<dbReference type="Gene3D" id="3.40.50.1110">
    <property type="entry name" value="SGNH hydrolase"/>
    <property type="match status" value="1"/>
</dbReference>